<accession>A0ABM8ZJH8</accession>
<evidence type="ECO:0000259" key="2">
    <source>
        <dbReference type="Pfam" id="PF14467"/>
    </source>
</evidence>
<dbReference type="EMBL" id="CAKLCM010000002">
    <property type="protein sequence ID" value="CAH0527019.1"/>
    <property type="molecule type" value="Genomic_DNA"/>
</dbReference>
<keyword evidence="1" id="KW-0732">Signal</keyword>
<comment type="caution">
    <text evidence="3">The sequence shown here is derived from an EMBL/GenBank/DDBJ whole genome shotgun (WGS) entry which is preliminary data.</text>
</comment>
<dbReference type="InterPro" id="IPR025218">
    <property type="entry name" value="DUF4426"/>
</dbReference>
<organism evidence="3 4">
    <name type="scientific">Vibrio hippocampi</name>
    <dbReference type="NCBI Taxonomy" id="654686"/>
    <lineage>
        <taxon>Bacteria</taxon>
        <taxon>Pseudomonadati</taxon>
        <taxon>Pseudomonadota</taxon>
        <taxon>Gammaproteobacteria</taxon>
        <taxon>Vibrionales</taxon>
        <taxon>Vibrionaceae</taxon>
        <taxon>Vibrio</taxon>
    </lineage>
</organism>
<evidence type="ECO:0000256" key="1">
    <source>
        <dbReference type="SAM" id="SignalP"/>
    </source>
</evidence>
<evidence type="ECO:0000313" key="3">
    <source>
        <dbReference type="EMBL" id="CAH0527019.1"/>
    </source>
</evidence>
<dbReference type="Proteomes" id="UP000838160">
    <property type="component" value="Unassembled WGS sequence"/>
</dbReference>
<feature type="chain" id="PRO_5045272178" description="DUF4426 domain-containing protein" evidence="1">
    <location>
        <begin position="20"/>
        <end position="142"/>
    </location>
</feature>
<feature type="domain" description="DUF4426" evidence="2">
    <location>
        <begin position="24"/>
        <end position="142"/>
    </location>
</feature>
<reference evidence="3" key="1">
    <citation type="submission" date="2021-12" db="EMBL/GenBank/DDBJ databases">
        <authorList>
            <person name="Rodrigo-Torres L."/>
            <person name="Arahal R. D."/>
            <person name="Lucena T."/>
        </authorList>
    </citation>
    <scope>NUCLEOTIDE SEQUENCE</scope>
    <source>
        <strain evidence="3">CECT 8226</strain>
    </source>
</reference>
<gene>
    <name evidence="3" type="ORF">VHP8226_02348</name>
</gene>
<feature type="signal peptide" evidence="1">
    <location>
        <begin position="1"/>
        <end position="19"/>
    </location>
</feature>
<sequence>MCRLLITFACLLWSFVATAEQFKAIKDIEAHYVVFNSTFLTPKVARAYDLKRNEYTAIVNISLLDRLSVGKPVLAGKVKGTAMNLLGQSKVLEFREVREGNAIYYLAQFSIVNQELYRFTIDVDAGIKGKGQIKFNQTLYAE</sequence>
<proteinExistence type="predicted"/>
<evidence type="ECO:0000313" key="4">
    <source>
        <dbReference type="Proteomes" id="UP000838160"/>
    </source>
</evidence>
<dbReference type="Gene3D" id="2.60.40.3340">
    <property type="entry name" value="Domain of unknown function DUF4426"/>
    <property type="match status" value="1"/>
</dbReference>
<dbReference type="RefSeq" id="WP_237485569.1">
    <property type="nucleotide sequence ID" value="NZ_CAKLCM010000002.1"/>
</dbReference>
<protein>
    <recommendedName>
        <fullName evidence="2">DUF4426 domain-containing protein</fullName>
    </recommendedName>
</protein>
<dbReference type="Pfam" id="PF14467">
    <property type="entry name" value="DUF4426"/>
    <property type="match status" value="1"/>
</dbReference>
<keyword evidence="4" id="KW-1185">Reference proteome</keyword>
<name>A0ABM8ZJH8_9VIBR</name>